<feature type="non-terminal residue" evidence="2">
    <location>
        <position position="115"/>
    </location>
</feature>
<proteinExistence type="predicted"/>
<dbReference type="InterPro" id="IPR007474">
    <property type="entry name" value="ApaG_domain"/>
</dbReference>
<evidence type="ECO:0000259" key="1">
    <source>
        <dbReference type="PROSITE" id="PS51087"/>
    </source>
</evidence>
<name>A0A382MZ89_9ZZZZ</name>
<reference evidence="2" key="1">
    <citation type="submission" date="2018-05" db="EMBL/GenBank/DDBJ databases">
        <authorList>
            <person name="Lanie J.A."/>
            <person name="Ng W.-L."/>
            <person name="Kazmierczak K.M."/>
            <person name="Andrzejewski T.M."/>
            <person name="Davidsen T.M."/>
            <person name="Wayne K.J."/>
            <person name="Tettelin H."/>
            <person name="Glass J.I."/>
            <person name="Rusch D."/>
            <person name="Podicherti R."/>
            <person name="Tsui H.-C.T."/>
            <person name="Winkler M.E."/>
        </authorList>
    </citation>
    <scope>NUCLEOTIDE SEQUENCE</scope>
</reference>
<evidence type="ECO:0000313" key="2">
    <source>
        <dbReference type="EMBL" id="SVC53840.1"/>
    </source>
</evidence>
<dbReference type="AlphaFoldDB" id="A0A382MZ89"/>
<feature type="domain" description="ApaG" evidence="1">
    <location>
        <begin position="1"/>
        <end position="115"/>
    </location>
</feature>
<dbReference type="Gene3D" id="2.60.40.1470">
    <property type="entry name" value="ApaG domain"/>
    <property type="match status" value="1"/>
</dbReference>
<dbReference type="SUPFAM" id="SSF110069">
    <property type="entry name" value="ApaG-like"/>
    <property type="match status" value="1"/>
</dbReference>
<dbReference type="GO" id="GO:0070987">
    <property type="term" value="P:error-free translesion synthesis"/>
    <property type="evidence" value="ECO:0007669"/>
    <property type="project" value="TreeGrafter"/>
</dbReference>
<dbReference type="InterPro" id="IPR036767">
    <property type="entry name" value="ApaG_sf"/>
</dbReference>
<accession>A0A382MZ89</accession>
<dbReference type="EMBL" id="UINC01096720">
    <property type="protein sequence ID" value="SVC53840.1"/>
    <property type="molecule type" value="Genomic_DNA"/>
</dbReference>
<sequence length="115" mass="13022">MDKLVHHRENGDLPNTLSHAFIYFLSIHNLSDRTVTILGRKWVLKNDDDTTTVVEGDKVVGETPVLATGETFTYNSYHLTHIGAIASGSFHGVDEFENKIRVRIPEFRLEIPDET</sequence>
<dbReference type="PANTHER" id="PTHR14289:SF16">
    <property type="entry name" value="POLYMERASE DELTA-INTERACTING PROTEIN 2"/>
    <property type="match status" value="1"/>
</dbReference>
<dbReference type="Pfam" id="PF04379">
    <property type="entry name" value="DUF525"/>
    <property type="match status" value="1"/>
</dbReference>
<dbReference type="PROSITE" id="PS51087">
    <property type="entry name" value="APAG"/>
    <property type="match status" value="1"/>
</dbReference>
<gene>
    <name evidence="2" type="ORF">METZ01_LOCUS306694</name>
</gene>
<protein>
    <recommendedName>
        <fullName evidence="1">ApaG domain-containing protein</fullName>
    </recommendedName>
</protein>
<organism evidence="2">
    <name type="scientific">marine metagenome</name>
    <dbReference type="NCBI Taxonomy" id="408172"/>
    <lineage>
        <taxon>unclassified sequences</taxon>
        <taxon>metagenomes</taxon>
        <taxon>ecological metagenomes</taxon>
    </lineage>
</organism>
<dbReference type="PANTHER" id="PTHR14289">
    <property type="entry name" value="F-BOX ONLY PROTEIN 3"/>
    <property type="match status" value="1"/>
</dbReference>